<dbReference type="AlphaFoldDB" id="A0A7T8BAB0"/>
<dbReference type="Proteomes" id="UP000595917">
    <property type="component" value="Chromosome"/>
</dbReference>
<keyword evidence="4" id="KW-0443">Lipid metabolism</keyword>
<dbReference type="GO" id="GO:0003841">
    <property type="term" value="F:1-acylglycerol-3-phosphate O-acyltransferase activity"/>
    <property type="evidence" value="ECO:0007669"/>
    <property type="project" value="TreeGrafter"/>
</dbReference>
<evidence type="ECO:0000256" key="3">
    <source>
        <dbReference type="ARBA" id="ARBA00022679"/>
    </source>
</evidence>
<dbReference type="InterPro" id="IPR002123">
    <property type="entry name" value="Plipid/glycerol_acylTrfase"/>
</dbReference>
<feature type="transmembrane region" description="Helical" evidence="6">
    <location>
        <begin position="59"/>
        <end position="78"/>
    </location>
</feature>
<reference evidence="8" key="1">
    <citation type="submission" date="2021-01" db="EMBL/GenBank/DDBJ databases">
        <title>Description of Breznakiella homolactica.</title>
        <authorList>
            <person name="Song Y."/>
            <person name="Brune A."/>
        </authorList>
    </citation>
    <scope>NUCLEOTIDE SEQUENCE</scope>
    <source>
        <strain evidence="8">RmG30</strain>
    </source>
</reference>
<dbReference type="GO" id="GO:0006654">
    <property type="term" value="P:phosphatidic acid biosynthetic process"/>
    <property type="evidence" value="ECO:0007669"/>
    <property type="project" value="TreeGrafter"/>
</dbReference>
<dbReference type="EMBL" id="CP067089">
    <property type="protein sequence ID" value="QQO08028.1"/>
    <property type="molecule type" value="Genomic_DNA"/>
</dbReference>
<keyword evidence="5 8" id="KW-0012">Acyltransferase</keyword>
<keyword evidence="9" id="KW-1185">Reference proteome</keyword>
<gene>
    <name evidence="8" type="ORF">JFL75_13880</name>
</gene>
<dbReference type="Pfam" id="PF01553">
    <property type="entry name" value="Acyltransferase"/>
    <property type="match status" value="1"/>
</dbReference>
<proteinExistence type="predicted"/>
<dbReference type="PANTHER" id="PTHR10434">
    <property type="entry name" value="1-ACYL-SN-GLYCEROL-3-PHOSPHATE ACYLTRANSFERASE"/>
    <property type="match status" value="1"/>
</dbReference>
<dbReference type="SMART" id="SM00563">
    <property type="entry name" value="PlsC"/>
    <property type="match status" value="1"/>
</dbReference>
<evidence type="ECO:0000313" key="9">
    <source>
        <dbReference type="Proteomes" id="UP000595917"/>
    </source>
</evidence>
<keyword evidence="6" id="KW-1133">Transmembrane helix</keyword>
<dbReference type="PANTHER" id="PTHR10434:SF64">
    <property type="entry name" value="1-ACYL-SN-GLYCEROL-3-PHOSPHATE ACYLTRANSFERASE-RELATED"/>
    <property type="match status" value="1"/>
</dbReference>
<keyword evidence="6" id="KW-0812">Transmembrane</keyword>
<sequence>MKQPGNRSAAEPYIPDLGIVYPSNPDEHMTRVQQQVSITVDDKYPFLDKSFKFRFMSGLLYLGIFTLVFILSPLRFGLKIEGRSILRKHRKLFRNGAMTVSNHMHRWDLLFALQAVRYRRLYFPAWKENLAGKDRNLIRLTGGIPVPTDLHVMRRFNEAFDELHARRKWFHAFPEGCSWPYYQPIRPFKKGVFTMAYRYGLPVIPMAFSYRKPAGLFRLFKGKYPFITLRIGEPLFPDTNLNRKEAVIRLREECHRAIVELAGITDNPYPCEGD</sequence>
<protein>
    <submittedName>
        <fullName evidence="8">1-acyl-sn-glycerol-3-phosphate acyltransferase</fullName>
    </submittedName>
</protein>
<keyword evidence="2" id="KW-0444">Lipid biosynthesis</keyword>
<evidence type="ECO:0000256" key="4">
    <source>
        <dbReference type="ARBA" id="ARBA00023098"/>
    </source>
</evidence>
<evidence type="ECO:0000259" key="7">
    <source>
        <dbReference type="SMART" id="SM00563"/>
    </source>
</evidence>
<organism evidence="8 9">
    <name type="scientific">Breznakiella homolactica</name>
    <dbReference type="NCBI Taxonomy" id="2798577"/>
    <lineage>
        <taxon>Bacteria</taxon>
        <taxon>Pseudomonadati</taxon>
        <taxon>Spirochaetota</taxon>
        <taxon>Spirochaetia</taxon>
        <taxon>Spirochaetales</taxon>
        <taxon>Breznakiellaceae</taxon>
        <taxon>Breznakiella</taxon>
    </lineage>
</organism>
<evidence type="ECO:0000256" key="1">
    <source>
        <dbReference type="ARBA" id="ARBA00005189"/>
    </source>
</evidence>
<evidence type="ECO:0000256" key="5">
    <source>
        <dbReference type="ARBA" id="ARBA00023315"/>
    </source>
</evidence>
<dbReference type="SUPFAM" id="SSF69593">
    <property type="entry name" value="Glycerol-3-phosphate (1)-acyltransferase"/>
    <property type="match status" value="1"/>
</dbReference>
<dbReference type="RefSeq" id="WP_215625334.1">
    <property type="nucleotide sequence ID" value="NZ_CP067089.2"/>
</dbReference>
<comment type="pathway">
    <text evidence="1">Lipid metabolism.</text>
</comment>
<dbReference type="KEGG" id="bhc:JFL75_13880"/>
<evidence type="ECO:0000256" key="6">
    <source>
        <dbReference type="SAM" id="Phobius"/>
    </source>
</evidence>
<keyword evidence="6" id="KW-0472">Membrane</keyword>
<dbReference type="CDD" id="cd07989">
    <property type="entry name" value="LPLAT_AGPAT-like"/>
    <property type="match status" value="1"/>
</dbReference>
<feature type="domain" description="Phospholipid/glycerol acyltransferase" evidence="7">
    <location>
        <begin position="97"/>
        <end position="211"/>
    </location>
</feature>
<evidence type="ECO:0000313" key="8">
    <source>
        <dbReference type="EMBL" id="QQO08028.1"/>
    </source>
</evidence>
<accession>A0A7T8BAB0</accession>
<keyword evidence="3" id="KW-0808">Transferase</keyword>
<evidence type="ECO:0000256" key="2">
    <source>
        <dbReference type="ARBA" id="ARBA00022516"/>
    </source>
</evidence>
<name>A0A7T8BAB0_9SPIR</name>